<organism evidence="2 3">
    <name type="scientific">Blastopirellula retiformator</name>
    <dbReference type="NCBI Taxonomy" id="2527970"/>
    <lineage>
        <taxon>Bacteria</taxon>
        <taxon>Pseudomonadati</taxon>
        <taxon>Planctomycetota</taxon>
        <taxon>Planctomycetia</taxon>
        <taxon>Pirellulales</taxon>
        <taxon>Pirellulaceae</taxon>
        <taxon>Blastopirellula</taxon>
    </lineage>
</organism>
<feature type="compositionally biased region" description="Polar residues" evidence="1">
    <location>
        <begin position="165"/>
        <end position="179"/>
    </location>
</feature>
<dbReference type="AlphaFoldDB" id="A0A5C5VNL4"/>
<proteinExistence type="predicted"/>
<dbReference type="EMBL" id="SJPF01000001">
    <property type="protein sequence ID" value="TWT39505.1"/>
    <property type="molecule type" value="Genomic_DNA"/>
</dbReference>
<comment type="caution">
    <text evidence="2">The sequence shown here is derived from an EMBL/GenBank/DDBJ whole genome shotgun (WGS) entry which is preliminary data.</text>
</comment>
<evidence type="ECO:0000313" key="2">
    <source>
        <dbReference type="EMBL" id="TWT39505.1"/>
    </source>
</evidence>
<name>A0A5C5VNL4_9BACT</name>
<evidence type="ECO:0000313" key="3">
    <source>
        <dbReference type="Proteomes" id="UP000318878"/>
    </source>
</evidence>
<feature type="region of interest" description="Disordered" evidence="1">
    <location>
        <begin position="165"/>
        <end position="201"/>
    </location>
</feature>
<gene>
    <name evidence="2" type="ORF">Enr8_12040</name>
</gene>
<accession>A0A5C5VNL4</accession>
<reference evidence="2 3" key="1">
    <citation type="submission" date="2019-02" db="EMBL/GenBank/DDBJ databases">
        <title>Deep-cultivation of Planctomycetes and their phenomic and genomic characterization uncovers novel biology.</title>
        <authorList>
            <person name="Wiegand S."/>
            <person name="Jogler M."/>
            <person name="Boedeker C."/>
            <person name="Pinto D."/>
            <person name="Vollmers J."/>
            <person name="Rivas-Marin E."/>
            <person name="Kohn T."/>
            <person name="Peeters S.H."/>
            <person name="Heuer A."/>
            <person name="Rast P."/>
            <person name="Oberbeckmann S."/>
            <person name="Bunk B."/>
            <person name="Jeske O."/>
            <person name="Meyerdierks A."/>
            <person name="Storesund J.E."/>
            <person name="Kallscheuer N."/>
            <person name="Luecker S."/>
            <person name="Lage O.M."/>
            <person name="Pohl T."/>
            <person name="Merkel B.J."/>
            <person name="Hornburger P."/>
            <person name="Mueller R.-W."/>
            <person name="Bruemmer F."/>
            <person name="Labrenz M."/>
            <person name="Spormann A.M."/>
            <person name="Op Den Camp H."/>
            <person name="Overmann J."/>
            <person name="Amann R."/>
            <person name="Jetten M.S.M."/>
            <person name="Mascher T."/>
            <person name="Medema M.H."/>
            <person name="Devos D.P."/>
            <person name="Kaster A.-K."/>
            <person name="Ovreas L."/>
            <person name="Rohde M."/>
            <person name="Galperin M.Y."/>
            <person name="Jogler C."/>
        </authorList>
    </citation>
    <scope>NUCLEOTIDE SEQUENCE [LARGE SCALE GENOMIC DNA]</scope>
    <source>
        <strain evidence="2 3">Enr8</strain>
    </source>
</reference>
<dbReference type="Proteomes" id="UP000318878">
    <property type="component" value="Unassembled WGS sequence"/>
</dbReference>
<evidence type="ECO:0000256" key="1">
    <source>
        <dbReference type="SAM" id="MobiDB-lite"/>
    </source>
</evidence>
<keyword evidence="3" id="KW-1185">Reference proteome</keyword>
<sequence length="201" mass="22159">MRPDAPFQNWTGRFNFFCARLKTGPDRGVFLRRDSGLDRDKFFSPLISLSNGPSARTGIAVATACNALGEKLHHYRQRFVFAGGSLRSARKFSLISQSDLRDDRVDFSSLPDCGRKPTGWQDLSTSPRTGVTTILEKRAWNKSTACLYTFILKIEAIRQANFGENQSGPIDQTPLQSTHAADEEIPFHSATASSAASGLSK</sequence>
<protein>
    <submittedName>
        <fullName evidence="2">Uncharacterized protein</fullName>
    </submittedName>
</protein>
<feature type="compositionally biased region" description="Low complexity" evidence="1">
    <location>
        <begin position="189"/>
        <end position="201"/>
    </location>
</feature>